<feature type="non-terminal residue" evidence="1">
    <location>
        <position position="72"/>
    </location>
</feature>
<organism evidence="1 2">
    <name type="scientific">Sphagnum jensenii</name>
    <dbReference type="NCBI Taxonomy" id="128206"/>
    <lineage>
        <taxon>Eukaryota</taxon>
        <taxon>Viridiplantae</taxon>
        <taxon>Streptophyta</taxon>
        <taxon>Embryophyta</taxon>
        <taxon>Bryophyta</taxon>
        <taxon>Sphagnophytina</taxon>
        <taxon>Sphagnopsida</taxon>
        <taxon>Sphagnales</taxon>
        <taxon>Sphagnaceae</taxon>
        <taxon>Sphagnum</taxon>
    </lineage>
</organism>
<name>A0ABP1ANN1_9BRYO</name>
<dbReference type="EMBL" id="OZ023715">
    <property type="protein sequence ID" value="CAK9864002.1"/>
    <property type="molecule type" value="Genomic_DNA"/>
</dbReference>
<accession>A0ABP1ANN1</accession>
<proteinExistence type="predicted"/>
<protein>
    <submittedName>
        <fullName evidence="1">Uncharacterized protein</fullName>
    </submittedName>
</protein>
<gene>
    <name evidence="1" type="ORF">CSSPJE1EN2_LOCUS6997</name>
</gene>
<keyword evidence="2" id="KW-1185">Reference proteome</keyword>
<sequence>MTLLLEIELHRILEESENMLLGIMQVEFFFFCWKVKMLLLFDLLKALIKSSSKVKKNSSSALGVLIIIIHSC</sequence>
<dbReference type="Proteomes" id="UP001497522">
    <property type="component" value="Chromosome 14"/>
</dbReference>
<evidence type="ECO:0000313" key="1">
    <source>
        <dbReference type="EMBL" id="CAK9864002.1"/>
    </source>
</evidence>
<feature type="non-terminal residue" evidence="1">
    <location>
        <position position="1"/>
    </location>
</feature>
<reference evidence="1" key="1">
    <citation type="submission" date="2024-03" db="EMBL/GenBank/DDBJ databases">
        <authorList>
            <consortium name="ELIXIR-Norway"/>
            <consortium name="Elixir Norway"/>
        </authorList>
    </citation>
    <scope>NUCLEOTIDE SEQUENCE</scope>
</reference>
<evidence type="ECO:0000313" key="2">
    <source>
        <dbReference type="Proteomes" id="UP001497522"/>
    </source>
</evidence>